<dbReference type="NCBIfam" id="TIGR04183">
    <property type="entry name" value="Por_Secre_tail"/>
    <property type="match status" value="1"/>
</dbReference>
<dbReference type="Pfam" id="PF18962">
    <property type="entry name" value="Por_Secre_tail"/>
    <property type="match status" value="1"/>
</dbReference>
<dbReference type="InterPro" id="IPR026444">
    <property type="entry name" value="Secre_tail"/>
</dbReference>
<evidence type="ECO:0000313" key="3">
    <source>
        <dbReference type="EMBL" id="TWO32713.1"/>
    </source>
</evidence>
<gene>
    <name evidence="3" type="ORF">E1J38_007550</name>
</gene>
<dbReference type="InterPro" id="IPR013783">
    <property type="entry name" value="Ig-like_fold"/>
</dbReference>
<sequence length="929" mass="102098">MNKIILFVVFTISLNNEAQNPSIVQKASGNWSALIKFDGFDPNDDQQSNADTDFVGNSNYALMETQKQTVTFADGITDEVYYFRARMGQSNPSTSFYFGLDVTGDLIGDVFIEANVKSQTPFVSFHIRDDSKSGISPSQTAWLNGTQNNELFLSSRDAIILDYAAGSDIDGGNSGEDFWIEFAFTEEILKAFVLNNFGLNINGNSIIALYAFTSTSQTSNGDVGGVNDSVSGELDKTWEELGVIIQGSLNNIASGVIVTPKVYNQVTEDTTPIITGTWGGRMLGDDTLSVTVNDTIYTESNGLLIEGLNWSLPIQNSELAYGTYDIVASVYRASNNQTVTDVTDSELFIVPSETNDSSVTSGNDGGLESNGSLAGLIAKRNFKRTKTGSISNKKDLQSIYKKNTQKLYSTSASKTTTNLKTTTSLEDYLPITGYKGTETAYISSPEDLLGITNATKIFSVDYYQDNARIAAIFATETSGSIYDHSKIICDRLNNSSLEDASTVSIGGHQIISTKLKRATGEIEYTLSFSIKKDDVANQLFSFWNIGEYPAGNYYNFQIWGGSYLQLFSLCNSVLNNLNTKKHLTSTKVEHAVPKVFVRSGYYSNGAIHLDIVNKASAKSMTFDGNIATTEVANRFNMTTSVNLSGNLYETITIETGSLFDIGLSLSTLESNQKDALYLADGPWGLDYLTDYATVDSFSVDNSPINYADDLYEVERQPSVTGLVKGNINLFRHLLPGDQTLSVTGFNSIQFKIANSEAVEIILMPANLTDWNNRLRYTIHANDTETFYSISFDDFVNASGLSESISNIKTVVFSVIGDYTTYKPYSMAINSMAFKNMVSLEVNKVEIVERKTLKNYPNPFKTHTTIKLNTPSSYVDIQLVDMLGRTVDMQHIKTSGNQVAYTAPDVTQGIYKYVLKDDLGKMHSGTFVIE</sequence>
<dbReference type="Proteomes" id="UP000295814">
    <property type="component" value="Unassembled WGS sequence"/>
</dbReference>
<dbReference type="Gene3D" id="2.60.40.10">
    <property type="entry name" value="Immunoglobulins"/>
    <property type="match status" value="1"/>
</dbReference>
<dbReference type="EMBL" id="SMZJ02000004">
    <property type="protein sequence ID" value="TWO32713.1"/>
    <property type="molecule type" value="Genomic_DNA"/>
</dbReference>
<evidence type="ECO:0000259" key="2">
    <source>
        <dbReference type="Pfam" id="PF18962"/>
    </source>
</evidence>
<keyword evidence="4" id="KW-1185">Reference proteome</keyword>
<keyword evidence="1" id="KW-0732">Signal</keyword>
<evidence type="ECO:0000256" key="1">
    <source>
        <dbReference type="ARBA" id="ARBA00022729"/>
    </source>
</evidence>
<dbReference type="OrthoDB" id="1204817at2"/>
<organism evidence="3 4">
    <name type="scientific">Seonamhaeicola sediminis</name>
    <dbReference type="NCBI Taxonomy" id="2528206"/>
    <lineage>
        <taxon>Bacteria</taxon>
        <taxon>Pseudomonadati</taxon>
        <taxon>Bacteroidota</taxon>
        <taxon>Flavobacteriia</taxon>
        <taxon>Flavobacteriales</taxon>
        <taxon>Flavobacteriaceae</taxon>
    </lineage>
</organism>
<evidence type="ECO:0000313" key="4">
    <source>
        <dbReference type="Proteomes" id="UP000295814"/>
    </source>
</evidence>
<feature type="domain" description="Secretion system C-terminal sorting" evidence="2">
    <location>
        <begin position="855"/>
        <end position="921"/>
    </location>
</feature>
<name>A0A562YEF7_9FLAO</name>
<dbReference type="AlphaFoldDB" id="A0A562YEF7"/>
<reference evidence="3 4" key="2">
    <citation type="submission" date="2019-07" db="EMBL/GenBank/DDBJ databases">
        <title>Seonamhaeicola sp. W255 draft genome.</title>
        <authorList>
            <person name="Zhang X.-Y."/>
            <person name="Zhang R."/>
            <person name="Zhong Y.-L."/>
            <person name="Du Z.-J."/>
        </authorList>
    </citation>
    <scope>NUCLEOTIDE SEQUENCE [LARGE SCALE GENOMIC DNA]</scope>
    <source>
        <strain evidence="3 4">W255</strain>
    </source>
</reference>
<comment type="caution">
    <text evidence="3">The sequence shown here is derived from an EMBL/GenBank/DDBJ whole genome shotgun (WGS) entry which is preliminary data.</text>
</comment>
<dbReference type="RefSeq" id="WP_133355436.1">
    <property type="nucleotide sequence ID" value="NZ_SMZJ02000004.1"/>
</dbReference>
<protein>
    <submittedName>
        <fullName evidence="3">T9SS type A sorting domain-containing protein</fullName>
    </submittedName>
</protein>
<accession>A0A562YEF7</accession>
<proteinExistence type="predicted"/>
<reference evidence="3 4" key="1">
    <citation type="submission" date="2019-03" db="EMBL/GenBank/DDBJ databases">
        <authorList>
            <person name="Zhong Y.L."/>
        </authorList>
    </citation>
    <scope>NUCLEOTIDE SEQUENCE [LARGE SCALE GENOMIC DNA]</scope>
    <source>
        <strain evidence="3 4">W255</strain>
    </source>
</reference>